<evidence type="ECO:0000256" key="5">
    <source>
        <dbReference type="PROSITE-ProRule" id="PRU00176"/>
    </source>
</evidence>
<accession>A0A0N4U9F3</accession>
<feature type="domain" description="RRM" evidence="6">
    <location>
        <begin position="66"/>
        <end position="155"/>
    </location>
</feature>
<comment type="subcellular location">
    <subcellularLocation>
        <location evidence="1">Nucleus</location>
        <location evidence="1">Nucleolus</location>
    </subcellularLocation>
</comment>
<keyword evidence="4" id="KW-0539">Nucleus</keyword>
<dbReference type="SUPFAM" id="SSF54928">
    <property type="entry name" value="RNA-binding domain, RBD"/>
    <property type="match status" value="2"/>
</dbReference>
<dbReference type="InterPro" id="IPR000504">
    <property type="entry name" value="RRM_dom"/>
</dbReference>
<dbReference type="InterPro" id="IPR034221">
    <property type="entry name" value="RBM34_RRM2"/>
</dbReference>
<sequence>LIWHCAEEQLSTDVADIVPKKSHNSERIVDTNSDSVSDSIGPKYKRLSQRMNPIIKKNMLNEKNERTIFVGNAPLTMTRKEVKKLFIKYGRIESVRLRSVIPNKKNLSKKVCLEYKAFYFFTYRYVIFSQSRIFFFLRNGGKVGSHHLRVDLCSAKKYYDCKNTVFIGNVPFNAKEDELIDHFSIAGDVSFVRIIRDPHTGVGKGFAFVSFSDSSSLPVALNMNGIAYEGRLLRITRIQKKSKQCTSNANSGKISRKRKNVANALDNLYGNRRSRRRIKISKKKRSKKIISKSIMS</sequence>
<dbReference type="GO" id="GO:0000463">
    <property type="term" value="P:maturation of LSU-rRNA from tricistronic rRNA transcript (SSU-rRNA, 5.8S rRNA, LSU-rRNA)"/>
    <property type="evidence" value="ECO:0007669"/>
    <property type="project" value="TreeGrafter"/>
</dbReference>
<dbReference type="GO" id="GO:0019843">
    <property type="term" value="F:rRNA binding"/>
    <property type="evidence" value="ECO:0007669"/>
    <property type="project" value="TreeGrafter"/>
</dbReference>
<keyword evidence="3 5" id="KW-0694">RNA-binding</keyword>
<organism evidence="7 8">
    <name type="scientific">Dracunculus medinensis</name>
    <name type="common">Guinea worm</name>
    <dbReference type="NCBI Taxonomy" id="318479"/>
    <lineage>
        <taxon>Eukaryota</taxon>
        <taxon>Metazoa</taxon>
        <taxon>Ecdysozoa</taxon>
        <taxon>Nematoda</taxon>
        <taxon>Chromadorea</taxon>
        <taxon>Rhabditida</taxon>
        <taxon>Spirurina</taxon>
        <taxon>Dracunculoidea</taxon>
        <taxon>Dracunculidae</taxon>
        <taxon>Dracunculus</taxon>
    </lineage>
</organism>
<evidence type="ECO:0000256" key="2">
    <source>
        <dbReference type="ARBA" id="ARBA00007077"/>
    </source>
</evidence>
<dbReference type="Gene3D" id="3.30.70.330">
    <property type="match status" value="2"/>
</dbReference>
<comment type="similarity">
    <text evidence="2">Belongs to the RRM RBM34 family.</text>
</comment>
<evidence type="ECO:0000313" key="8">
    <source>
        <dbReference type="WBParaSite" id="DME_0000371101-mRNA-1"/>
    </source>
</evidence>
<dbReference type="Pfam" id="PF00076">
    <property type="entry name" value="RRM_1"/>
    <property type="match status" value="2"/>
</dbReference>
<dbReference type="Proteomes" id="UP000038040">
    <property type="component" value="Unplaced"/>
</dbReference>
<dbReference type="CDD" id="cd12395">
    <property type="entry name" value="RRM2_RBM34"/>
    <property type="match status" value="1"/>
</dbReference>
<dbReference type="WBParaSite" id="DME_0000371101-mRNA-1">
    <property type="protein sequence ID" value="DME_0000371101-mRNA-1"/>
    <property type="gene ID" value="DME_0000371101"/>
</dbReference>
<dbReference type="InterPro" id="IPR012677">
    <property type="entry name" value="Nucleotide-bd_a/b_plait_sf"/>
</dbReference>
<proteinExistence type="inferred from homology"/>
<reference evidence="8" key="1">
    <citation type="submission" date="2017-02" db="UniProtKB">
        <authorList>
            <consortium name="WormBaseParasite"/>
        </authorList>
    </citation>
    <scope>IDENTIFICATION</scope>
</reference>
<evidence type="ECO:0000256" key="1">
    <source>
        <dbReference type="ARBA" id="ARBA00004604"/>
    </source>
</evidence>
<evidence type="ECO:0000256" key="3">
    <source>
        <dbReference type="ARBA" id="ARBA00022884"/>
    </source>
</evidence>
<dbReference type="PANTHER" id="PTHR23236:SF25">
    <property type="entry name" value="RNA-BINDING PROTEIN 34"/>
    <property type="match status" value="1"/>
</dbReference>
<dbReference type="PANTHER" id="PTHR23236">
    <property type="entry name" value="EUKARYOTIC TRANSLATION INITIATION FACTOR 4B/4H"/>
    <property type="match status" value="1"/>
</dbReference>
<dbReference type="PROSITE" id="PS50102">
    <property type="entry name" value="RRM"/>
    <property type="match status" value="2"/>
</dbReference>
<evidence type="ECO:0000259" key="6">
    <source>
        <dbReference type="PROSITE" id="PS50102"/>
    </source>
</evidence>
<evidence type="ECO:0000313" key="7">
    <source>
        <dbReference type="Proteomes" id="UP000038040"/>
    </source>
</evidence>
<feature type="domain" description="RRM" evidence="6">
    <location>
        <begin position="163"/>
        <end position="240"/>
    </location>
</feature>
<dbReference type="AlphaFoldDB" id="A0A0N4U9F3"/>
<evidence type="ECO:0000256" key="4">
    <source>
        <dbReference type="ARBA" id="ARBA00023242"/>
    </source>
</evidence>
<dbReference type="GO" id="GO:0005730">
    <property type="term" value="C:nucleolus"/>
    <property type="evidence" value="ECO:0007669"/>
    <property type="project" value="UniProtKB-SubCell"/>
</dbReference>
<dbReference type="InterPro" id="IPR035979">
    <property type="entry name" value="RBD_domain_sf"/>
</dbReference>
<dbReference type="SMART" id="SM00360">
    <property type="entry name" value="RRM"/>
    <property type="match status" value="2"/>
</dbReference>
<protein>
    <submittedName>
        <fullName evidence="8">RRM domain-containing protein</fullName>
    </submittedName>
</protein>
<name>A0A0N4U9F3_DRAME</name>